<reference evidence="1 2" key="1">
    <citation type="journal article" date="2013" name="ISME J.">
        <title>A metabolic model for members of the genus Tetrasphaera involved in enhanced biological phosphorus removal.</title>
        <authorList>
            <person name="Kristiansen R."/>
            <person name="Nguyen H.T.T."/>
            <person name="Saunders A.M."/>
            <person name="Nielsen J.L."/>
            <person name="Wimmer R."/>
            <person name="Le V.Q."/>
            <person name="McIlroy S.J."/>
            <person name="Petrovski S."/>
            <person name="Seviour R.J."/>
            <person name="Calteau A."/>
            <person name="Nielsen K.L."/>
            <person name="Nielsen P.H."/>
        </authorList>
    </citation>
    <scope>NUCLEOTIDE SEQUENCE [LARGE SCALE GENOMIC DNA]</scope>
    <source>
        <strain evidence="1 2">Ben 74</strain>
    </source>
</reference>
<comment type="caution">
    <text evidence="1">The sequence shown here is derived from an EMBL/GenBank/DDBJ whole genome shotgun (WGS) entry which is preliminary data.</text>
</comment>
<accession>A0A077M7A2</accession>
<name>A0A077M7A2_9MICO</name>
<gene>
    <name evidence="1" type="ORF">BN13_1140008</name>
</gene>
<keyword evidence="2" id="KW-1185">Reference proteome</keyword>
<dbReference type="EMBL" id="CAJC01000018">
    <property type="protein sequence ID" value="CCI51685.1"/>
    <property type="molecule type" value="Genomic_DNA"/>
</dbReference>
<organism evidence="1 2">
    <name type="scientific">Nostocoides jenkinsii Ben 74</name>
    <dbReference type="NCBI Taxonomy" id="1193518"/>
    <lineage>
        <taxon>Bacteria</taxon>
        <taxon>Bacillati</taxon>
        <taxon>Actinomycetota</taxon>
        <taxon>Actinomycetes</taxon>
        <taxon>Micrococcales</taxon>
        <taxon>Intrasporangiaceae</taxon>
        <taxon>Nostocoides</taxon>
    </lineage>
</organism>
<dbReference type="Proteomes" id="UP000035720">
    <property type="component" value="Unassembled WGS sequence"/>
</dbReference>
<protein>
    <submittedName>
        <fullName evidence="1">Uncharacterized protein</fullName>
    </submittedName>
</protein>
<dbReference type="AlphaFoldDB" id="A0A077M7A2"/>
<evidence type="ECO:0000313" key="1">
    <source>
        <dbReference type="EMBL" id="CCI51685.1"/>
    </source>
</evidence>
<sequence>MEDLADPNAVPGIVSLEPRVLECEECHDRADADTIGLPLTGLRNPARGASPVRVQVPPPRLAGRVEPQAVPPLPPGARLHLSRLRV</sequence>
<evidence type="ECO:0000313" key="2">
    <source>
        <dbReference type="Proteomes" id="UP000035720"/>
    </source>
</evidence>
<proteinExistence type="predicted"/>